<evidence type="ECO:0000259" key="1">
    <source>
        <dbReference type="Pfam" id="PF05050"/>
    </source>
</evidence>
<dbReference type="AlphaFoldDB" id="A0A6P2DEC0"/>
<dbReference type="InterPro" id="IPR006342">
    <property type="entry name" value="FkbM_mtfrase"/>
</dbReference>
<dbReference type="EMBL" id="LR593886">
    <property type="protein sequence ID" value="VTR99808.1"/>
    <property type="molecule type" value="Genomic_DNA"/>
</dbReference>
<gene>
    <name evidence="2" type="ORF">SOIL9_83940</name>
</gene>
<dbReference type="SUPFAM" id="SSF53335">
    <property type="entry name" value="S-adenosyl-L-methionine-dependent methyltransferases"/>
    <property type="match status" value="1"/>
</dbReference>
<evidence type="ECO:0000313" key="2">
    <source>
        <dbReference type="EMBL" id="VTR99808.1"/>
    </source>
</evidence>
<sequence>MSVIVQAYQTLVPAFVRGPLYHWREWAAALVMTPAARGEWLARRLVSLGGAVRTVRVPHGRLWVDLRDFGVGRRIFIHGRYEEPEAATLCARLRPGMTYLDVGGNLGYLATLAAKLVGDTGRVIAIEPEPYNFGLLQKNLKLSTRGGIAVNVAAGGAPGTAKLFKSVGNLGDHRLYTDGDSAGRAFVEVPVVRLDDLFTANNWPAPDFIKIDVQGYEPHVIAGLDGLIRTDRPRAILTEYWPIGIRNAGGDPTAYLEWFRARGFECSLIGADCSPTPVAIERVDDHLPPLNSVVPDAQMLNLLFRR</sequence>
<dbReference type="Pfam" id="PF05050">
    <property type="entry name" value="Methyltransf_21"/>
    <property type="match status" value="1"/>
</dbReference>
<reference evidence="2 3" key="1">
    <citation type="submission" date="2019-05" db="EMBL/GenBank/DDBJ databases">
        <authorList>
            <consortium name="Science for Life Laboratories"/>
        </authorList>
    </citation>
    <scope>NUCLEOTIDE SEQUENCE [LARGE SCALE GENOMIC DNA]</scope>
    <source>
        <strain evidence="2">Soil9</strain>
    </source>
</reference>
<dbReference type="RefSeq" id="WP_162671983.1">
    <property type="nucleotide sequence ID" value="NZ_LR593886.1"/>
</dbReference>
<dbReference type="Gene3D" id="3.40.50.150">
    <property type="entry name" value="Vaccinia Virus protein VP39"/>
    <property type="match status" value="1"/>
</dbReference>
<dbReference type="PANTHER" id="PTHR34203">
    <property type="entry name" value="METHYLTRANSFERASE, FKBM FAMILY PROTEIN"/>
    <property type="match status" value="1"/>
</dbReference>
<organism evidence="2 3">
    <name type="scientific">Gemmata massiliana</name>
    <dbReference type="NCBI Taxonomy" id="1210884"/>
    <lineage>
        <taxon>Bacteria</taxon>
        <taxon>Pseudomonadati</taxon>
        <taxon>Planctomycetota</taxon>
        <taxon>Planctomycetia</taxon>
        <taxon>Gemmatales</taxon>
        <taxon>Gemmataceae</taxon>
        <taxon>Gemmata</taxon>
    </lineage>
</organism>
<dbReference type="NCBIfam" id="TIGR01444">
    <property type="entry name" value="fkbM_fam"/>
    <property type="match status" value="1"/>
</dbReference>
<keyword evidence="3" id="KW-1185">Reference proteome</keyword>
<accession>A0A6P2DEC0</accession>
<dbReference type="InterPro" id="IPR029063">
    <property type="entry name" value="SAM-dependent_MTases_sf"/>
</dbReference>
<protein>
    <recommendedName>
        <fullName evidence="1">Methyltransferase FkbM domain-containing protein</fullName>
    </recommendedName>
</protein>
<keyword evidence="2" id="KW-0489">Methyltransferase</keyword>
<dbReference type="GO" id="GO:0032259">
    <property type="term" value="P:methylation"/>
    <property type="evidence" value="ECO:0007669"/>
    <property type="project" value="UniProtKB-KW"/>
</dbReference>
<dbReference type="Proteomes" id="UP000464178">
    <property type="component" value="Chromosome"/>
</dbReference>
<dbReference type="InterPro" id="IPR052514">
    <property type="entry name" value="SAM-dependent_MTase"/>
</dbReference>
<proteinExistence type="predicted"/>
<dbReference type="PANTHER" id="PTHR34203:SF15">
    <property type="entry name" value="SLL1173 PROTEIN"/>
    <property type="match status" value="1"/>
</dbReference>
<keyword evidence="2" id="KW-0808">Transferase</keyword>
<dbReference type="GO" id="GO:0008168">
    <property type="term" value="F:methyltransferase activity"/>
    <property type="evidence" value="ECO:0007669"/>
    <property type="project" value="UniProtKB-KW"/>
</dbReference>
<evidence type="ECO:0000313" key="3">
    <source>
        <dbReference type="Proteomes" id="UP000464178"/>
    </source>
</evidence>
<dbReference type="KEGG" id="gms:SOIL9_83940"/>
<name>A0A6P2DEC0_9BACT</name>
<feature type="domain" description="Methyltransferase FkbM" evidence="1">
    <location>
        <begin position="101"/>
        <end position="265"/>
    </location>
</feature>